<evidence type="ECO:0000256" key="2">
    <source>
        <dbReference type="ARBA" id="ARBA00022630"/>
    </source>
</evidence>
<reference evidence="6 7" key="1">
    <citation type="journal article" date="2018" name="Biotechnol. Biofuels">
        <title>Integrative visual omics of the white-rot fungus Polyporus brumalis exposes the biotechnological potential of its oxidative enzymes for delignifying raw plant biomass.</title>
        <authorList>
            <person name="Miyauchi S."/>
            <person name="Rancon A."/>
            <person name="Drula E."/>
            <person name="Hage H."/>
            <person name="Chaduli D."/>
            <person name="Favel A."/>
            <person name="Grisel S."/>
            <person name="Henrissat B."/>
            <person name="Herpoel-Gimbert I."/>
            <person name="Ruiz-Duenas F.J."/>
            <person name="Chevret D."/>
            <person name="Hainaut M."/>
            <person name="Lin J."/>
            <person name="Wang M."/>
            <person name="Pangilinan J."/>
            <person name="Lipzen A."/>
            <person name="Lesage-Meessen L."/>
            <person name="Navarro D."/>
            <person name="Riley R."/>
            <person name="Grigoriev I.V."/>
            <person name="Zhou S."/>
            <person name="Raouche S."/>
            <person name="Rosso M.N."/>
        </authorList>
    </citation>
    <scope>NUCLEOTIDE SEQUENCE [LARGE SCALE GENOMIC DNA]</scope>
    <source>
        <strain evidence="6 7">BRFM 1820</strain>
    </source>
</reference>
<organism evidence="6 7">
    <name type="scientific">Lentinus brumalis</name>
    <dbReference type="NCBI Taxonomy" id="2498619"/>
    <lineage>
        <taxon>Eukaryota</taxon>
        <taxon>Fungi</taxon>
        <taxon>Dikarya</taxon>
        <taxon>Basidiomycota</taxon>
        <taxon>Agaricomycotina</taxon>
        <taxon>Agaricomycetes</taxon>
        <taxon>Polyporales</taxon>
        <taxon>Polyporaceae</taxon>
        <taxon>Lentinus</taxon>
    </lineage>
</organism>
<sequence>MHRCIARAVTKSFRSRHYATISQATDPQHYDVCVIGGGHAGCEAAAASARTGARTLLLTQNLSTIGELSCNPSMGGVGKGTLMREVDALDGLCSKVTDEAGIQFQILNRSKGAAVWSPRAQVDRKLYRRHMQAALHSYPNLDIHAGSVFDLVLKQPDVSAQLPRAEVAGVKLDSGEVITCSQVVICTGTFLSGEIHIGMRRFPAGRMNEAPSVGLSASLDAAGFRLGRLQTGTPARLAKDSIDFSKLDVQIGDAAPLPF</sequence>
<name>A0A371CGZ8_9APHY</name>
<evidence type="ECO:0000256" key="1">
    <source>
        <dbReference type="ARBA" id="ARBA00001974"/>
    </source>
</evidence>
<evidence type="ECO:0000313" key="7">
    <source>
        <dbReference type="Proteomes" id="UP000256964"/>
    </source>
</evidence>
<evidence type="ECO:0000256" key="3">
    <source>
        <dbReference type="ARBA" id="ARBA00022694"/>
    </source>
</evidence>
<gene>
    <name evidence="6" type="ORF">OH76DRAFT_709413</name>
</gene>
<dbReference type="PRINTS" id="PR00411">
    <property type="entry name" value="PNDRDTASEI"/>
</dbReference>
<proteinExistence type="predicted"/>
<dbReference type="Pfam" id="PF01134">
    <property type="entry name" value="GIDA"/>
    <property type="match status" value="1"/>
</dbReference>
<evidence type="ECO:0000259" key="5">
    <source>
        <dbReference type="Pfam" id="PF01134"/>
    </source>
</evidence>
<keyword evidence="7" id="KW-1185">Reference proteome</keyword>
<evidence type="ECO:0000313" key="6">
    <source>
        <dbReference type="EMBL" id="RDX39552.1"/>
    </source>
</evidence>
<dbReference type="Proteomes" id="UP000256964">
    <property type="component" value="Unassembled WGS sequence"/>
</dbReference>
<comment type="cofactor">
    <cofactor evidence="1">
        <name>FAD</name>
        <dbReference type="ChEBI" id="CHEBI:57692"/>
    </cofactor>
</comment>
<evidence type="ECO:0000256" key="4">
    <source>
        <dbReference type="ARBA" id="ARBA00022827"/>
    </source>
</evidence>
<keyword evidence="2" id="KW-0285">Flavoprotein</keyword>
<dbReference type="EMBL" id="KZ857755">
    <property type="protein sequence ID" value="RDX39552.1"/>
    <property type="molecule type" value="Genomic_DNA"/>
</dbReference>
<feature type="domain" description="MnmG N-terminal" evidence="5">
    <location>
        <begin position="31"/>
        <end position="257"/>
    </location>
</feature>
<dbReference type="InterPro" id="IPR002218">
    <property type="entry name" value="MnmG-rel"/>
</dbReference>
<protein>
    <submittedName>
        <fullName evidence="6">Glucose-inhibited division protein A</fullName>
    </submittedName>
</protein>
<keyword evidence="3" id="KW-0819">tRNA processing</keyword>
<feature type="non-terminal residue" evidence="6">
    <location>
        <position position="1"/>
    </location>
</feature>
<dbReference type="AlphaFoldDB" id="A0A371CGZ8"/>
<dbReference type="OrthoDB" id="3329at2759"/>
<dbReference type="FunFam" id="3.50.50.60:FF:000145">
    <property type="entry name" value="tRNA uridine 5-carboxymethylaminomethyl modification enzyme"/>
    <property type="match status" value="1"/>
</dbReference>
<dbReference type="GO" id="GO:0050660">
    <property type="term" value="F:flavin adenine dinucleotide binding"/>
    <property type="evidence" value="ECO:0007669"/>
    <property type="project" value="InterPro"/>
</dbReference>
<keyword evidence="4" id="KW-0274">FAD</keyword>
<dbReference type="InterPro" id="IPR036188">
    <property type="entry name" value="FAD/NAD-bd_sf"/>
</dbReference>
<dbReference type="PANTHER" id="PTHR11806:SF0">
    <property type="entry name" value="PROTEIN MTO1 HOMOLOG, MITOCHONDRIAL"/>
    <property type="match status" value="1"/>
</dbReference>
<dbReference type="InterPro" id="IPR040131">
    <property type="entry name" value="MnmG_N"/>
</dbReference>
<dbReference type="GO" id="GO:0030488">
    <property type="term" value="P:tRNA methylation"/>
    <property type="evidence" value="ECO:0007669"/>
    <property type="project" value="TreeGrafter"/>
</dbReference>
<dbReference type="STRING" id="139420.A0A371CGZ8"/>
<accession>A0A371CGZ8</accession>
<dbReference type="PANTHER" id="PTHR11806">
    <property type="entry name" value="GLUCOSE INHIBITED DIVISION PROTEIN A"/>
    <property type="match status" value="1"/>
</dbReference>
<dbReference type="SUPFAM" id="SSF51905">
    <property type="entry name" value="FAD/NAD(P)-binding domain"/>
    <property type="match status" value="1"/>
</dbReference>
<dbReference type="GO" id="GO:0002098">
    <property type="term" value="P:tRNA wobble uridine modification"/>
    <property type="evidence" value="ECO:0007669"/>
    <property type="project" value="TreeGrafter"/>
</dbReference>
<dbReference type="Gene3D" id="3.50.50.60">
    <property type="entry name" value="FAD/NAD(P)-binding domain"/>
    <property type="match status" value="1"/>
</dbReference>